<dbReference type="STRING" id="1149755.A0A2J6QZT9"/>
<comment type="subcellular location">
    <subcellularLocation>
        <location evidence="1">Membrane</location>
        <topology evidence="1">Multi-pass membrane protein</topology>
    </subcellularLocation>
</comment>
<dbReference type="OrthoDB" id="5329176at2759"/>
<dbReference type="PANTHER" id="PTHR33048:SF47">
    <property type="entry name" value="INTEGRAL MEMBRANE PROTEIN-RELATED"/>
    <property type="match status" value="1"/>
</dbReference>
<reference evidence="9 10" key="1">
    <citation type="submission" date="2016-04" db="EMBL/GenBank/DDBJ databases">
        <title>A degradative enzymes factory behind the ericoid mycorrhizal symbiosis.</title>
        <authorList>
            <consortium name="DOE Joint Genome Institute"/>
            <person name="Martino E."/>
            <person name="Morin E."/>
            <person name="Grelet G."/>
            <person name="Kuo A."/>
            <person name="Kohler A."/>
            <person name="Daghino S."/>
            <person name="Barry K."/>
            <person name="Choi C."/>
            <person name="Cichocki N."/>
            <person name="Clum A."/>
            <person name="Copeland A."/>
            <person name="Hainaut M."/>
            <person name="Haridas S."/>
            <person name="Labutti K."/>
            <person name="Lindquist E."/>
            <person name="Lipzen A."/>
            <person name="Khouja H.-R."/>
            <person name="Murat C."/>
            <person name="Ohm R."/>
            <person name="Olson A."/>
            <person name="Spatafora J."/>
            <person name="Veneault-Fourrey C."/>
            <person name="Henrissat B."/>
            <person name="Grigoriev I."/>
            <person name="Martin F."/>
            <person name="Perotto S."/>
        </authorList>
    </citation>
    <scope>NUCLEOTIDE SEQUENCE [LARGE SCALE GENOMIC DNA]</scope>
    <source>
        <strain evidence="9 10">F</strain>
    </source>
</reference>
<name>A0A2J6QZT9_HYAVF</name>
<dbReference type="GO" id="GO:0016020">
    <property type="term" value="C:membrane"/>
    <property type="evidence" value="ECO:0007669"/>
    <property type="project" value="UniProtKB-SubCell"/>
</dbReference>
<feature type="transmembrane region" description="Helical" evidence="7">
    <location>
        <begin position="118"/>
        <end position="142"/>
    </location>
</feature>
<dbReference type="Pfam" id="PF20684">
    <property type="entry name" value="Fung_rhodopsin"/>
    <property type="match status" value="1"/>
</dbReference>
<keyword evidence="4 7" id="KW-0472">Membrane</keyword>
<feature type="transmembrane region" description="Helical" evidence="7">
    <location>
        <begin position="43"/>
        <end position="66"/>
    </location>
</feature>
<evidence type="ECO:0000259" key="8">
    <source>
        <dbReference type="Pfam" id="PF20684"/>
    </source>
</evidence>
<sequence>MIILATVLMIPNTAIPIYTACRGFGVHVWNVRVQDQVILQQLYYVAQIFYALIQNIAKFSILFLYLRIFPTPKFRLAVKLSMAVIVCHTIAFTIGVAMQCLPLDNLWDPKIPAKCIDLHVFAICGASLSIFYDIIIMLLPISELKGLNLTLRKRLALCFMFALGSFACVTSMVRLKYLRVFYPTIDGSWDSTDVVIWSDIETYTAVICSCLMCIRPLLIKCFPALFPSSNGNSNSNYNTNSKFSNKSVSSGLRSPWKIRSSRFSGKMRSLGSVNMSSRAGDGDDELFVIQRPGNVETRGKGAARNQEALELQERGMTPSTPTTLERERDVESSAEDLGFHHGNEEG</sequence>
<dbReference type="PANTHER" id="PTHR33048">
    <property type="entry name" value="PTH11-LIKE INTEGRAL MEMBRANE PROTEIN (AFU_ORTHOLOGUE AFUA_5G11245)"/>
    <property type="match status" value="1"/>
</dbReference>
<evidence type="ECO:0000256" key="2">
    <source>
        <dbReference type="ARBA" id="ARBA00022692"/>
    </source>
</evidence>
<accession>A0A2J6QZT9</accession>
<feature type="domain" description="Rhodopsin" evidence="8">
    <location>
        <begin position="1"/>
        <end position="219"/>
    </location>
</feature>
<keyword evidence="3 7" id="KW-1133">Transmembrane helix</keyword>
<evidence type="ECO:0000313" key="10">
    <source>
        <dbReference type="Proteomes" id="UP000235786"/>
    </source>
</evidence>
<proteinExistence type="inferred from homology"/>
<evidence type="ECO:0000256" key="3">
    <source>
        <dbReference type="ARBA" id="ARBA00022989"/>
    </source>
</evidence>
<feature type="transmembrane region" description="Helical" evidence="7">
    <location>
        <begin position="78"/>
        <end position="98"/>
    </location>
</feature>
<dbReference type="InterPro" id="IPR049326">
    <property type="entry name" value="Rhodopsin_dom_fungi"/>
</dbReference>
<comment type="similarity">
    <text evidence="5">Belongs to the SAT4 family.</text>
</comment>
<gene>
    <name evidence="9" type="ORF">L207DRAFT_519120</name>
</gene>
<evidence type="ECO:0000256" key="1">
    <source>
        <dbReference type="ARBA" id="ARBA00004141"/>
    </source>
</evidence>
<keyword evidence="10" id="KW-1185">Reference proteome</keyword>
<evidence type="ECO:0000256" key="7">
    <source>
        <dbReference type="SAM" id="Phobius"/>
    </source>
</evidence>
<feature type="compositionally biased region" description="Basic and acidic residues" evidence="6">
    <location>
        <begin position="324"/>
        <end position="346"/>
    </location>
</feature>
<evidence type="ECO:0000256" key="6">
    <source>
        <dbReference type="SAM" id="MobiDB-lite"/>
    </source>
</evidence>
<evidence type="ECO:0000256" key="5">
    <source>
        <dbReference type="ARBA" id="ARBA00038359"/>
    </source>
</evidence>
<protein>
    <recommendedName>
        <fullName evidence="8">Rhodopsin domain-containing protein</fullName>
    </recommendedName>
</protein>
<dbReference type="AlphaFoldDB" id="A0A2J6QZT9"/>
<feature type="region of interest" description="Disordered" evidence="6">
    <location>
        <begin position="294"/>
        <end position="346"/>
    </location>
</feature>
<keyword evidence="2 7" id="KW-0812">Transmembrane</keyword>
<evidence type="ECO:0000256" key="4">
    <source>
        <dbReference type="ARBA" id="ARBA00023136"/>
    </source>
</evidence>
<dbReference type="EMBL" id="KZ613961">
    <property type="protein sequence ID" value="PMD31773.1"/>
    <property type="molecule type" value="Genomic_DNA"/>
</dbReference>
<organism evidence="9 10">
    <name type="scientific">Hyaloscypha variabilis (strain UAMH 11265 / GT02V1 / F)</name>
    <name type="common">Meliniomyces variabilis</name>
    <dbReference type="NCBI Taxonomy" id="1149755"/>
    <lineage>
        <taxon>Eukaryota</taxon>
        <taxon>Fungi</taxon>
        <taxon>Dikarya</taxon>
        <taxon>Ascomycota</taxon>
        <taxon>Pezizomycotina</taxon>
        <taxon>Leotiomycetes</taxon>
        <taxon>Helotiales</taxon>
        <taxon>Hyaloscyphaceae</taxon>
        <taxon>Hyaloscypha</taxon>
        <taxon>Hyaloscypha variabilis</taxon>
    </lineage>
</organism>
<dbReference type="InterPro" id="IPR052337">
    <property type="entry name" value="SAT4-like"/>
</dbReference>
<evidence type="ECO:0000313" key="9">
    <source>
        <dbReference type="EMBL" id="PMD31773.1"/>
    </source>
</evidence>
<dbReference type="Proteomes" id="UP000235786">
    <property type="component" value="Unassembled WGS sequence"/>
</dbReference>
<feature type="transmembrane region" description="Helical" evidence="7">
    <location>
        <begin position="154"/>
        <end position="174"/>
    </location>
</feature>